<evidence type="ECO:0000256" key="1">
    <source>
        <dbReference type="ARBA" id="ARBA00022679"/>
    </source>
</evidence>
<dbReference type="PANTHER" id="PTHR43065">
    <property type="entry name" value="SENSOR HISTIDINE KINASE"/>
    <property type="match status" value="1"/>
</dbReference>
<dbReference type="InterPro" id="IPR003594">
    <property type="entry name" value="HATPase_dom"/>
</dbReference>
<evidence type="ECO:0000256" key="5">
    <source>
        <dbReference type="ARBA" id="ARBA00023012"/>
    </source>
</evidence>
<dbReference type="Gene3D" id="3.30.565.10">
    <property type="entry name" value="Histidine kinase-like ATPase, C-terminal domain"/>
    <property type="match status" value="1"/>
</dbReference>
<dbReference type="InterPro" id="IPR005467">
    <property type="entry name" value="His_kinase_dom"/>
</dbReference>
<evidence type="ECO:0000256" key="4">
    <source>
        <dbReference type="ARBA" id="ARBA00022840"/>
    </source>
</evidence>
<accession>X0X3P3</accession>
<dbReference type="PANTHER" id="PTHR43065:SF46">
    <property type="entry name" value="C4-DICARBOXYLATE TRANSPORT SENSOR PROTEIN DCTB"/>
    <property type="match status" value="1"/>
</dbReference>
<dbReference type="InterPro" id="IPR004358">
    <property type="entry name" value="Sig_transdc_His_kin-like_C"/>
</dbReference>
<name>X0X3P3_9ZZZZ</name>
<evidence type="ECO:0000259" key="6">
    <source>
        <dbReference type="PROSITE" id="PS50109"/>
    </source>
</evidence>
<evidence type="ECO:0000256" key="2">
    <source>
        <dbReference type="ARBA" id="ARBA00022741"/>
    </source>
</evidence>
<evidence type="ECO:0000313" key="7">
    <source>
        <dbReference type="EMBL" id="GAG37849.1"/>
    </source>
</evidence>
<keyword evidence="3" id="KW-0418">Kinase</keyword>
<keyword evidence="5" id="KW-0902">Two-component regulatory system</keyword>
<dbReference type="AlphaFoldDB" id="X0X3P3"/>
<comment type="caution">
    <text evidence="7">The sequence shown here is derived from an EMBL/GenBank/DDBJ whole genome shotgun (WGS) entry which is preliminary data.</text>
</comment>
<feature type="domain" description="Histidine kinase" evidence="6">
    <location>
        <begin position="1"/>
        <end position="72"/>
    </location>
</feature>
<dbReference type="PROSITE" id="PS50109">
    <property type="entry name" value="HIS_KIN"/>
    <property type="match status" value="1"/>
</dbReference>
<dbReference type="GO" id="GO:0005524">
    <property type="term" value="F:ATP binding"/>
    <property type="evidence" value="ECO:0007669"/>
    <property type="project" value="UniProtKB-KW"/>
</dbReference>
<keyword evidence="4" id="KW-0067">ATP-binding</keyword>
<gene>
    <name evidence="7" type="ORF">S01H1_74558</name>
</gene>
<dbReference type="EMBL" id="BARS01049890">
    <property type="protein sequence ID" value="GAG37849.1"/>
    <property type="molecule type" value="Genomic_DNA"/>
</dbReference>
<proteinExistence type="predicted"/>
<dbReference type="SUPFAM" id="SSF55874">
    <property type="entry name" value="ATPase domain of HSP90 chaperone/DNA topoisomerase II/histidine kinase"/>
    <property type="match status" value="1"/>
</dbReference>
<protein>
    <recommendedName>
        <fullName evidence="6">Histidine kinase domain-containing protein</fullName>
    </recommendedName>
</protein>
<dbReference type="InterPro" id="IPR036890">
    <property type="entry name" value="HATPase_C_sf"/>
</dbReference>
<keyword evidence="1" id="KW-0808">Transferase</keyword>
<dbReference type="GO" id="GO:0016301">
    <property type="term" value="F:kinase activity"/>
    <property type="evidence" value="ECO:0007669"/>
    <property type="project" value="UniProtKB-KW"/>
</dbReference>
<dbReference type="Pfam" id="PF02518">
    <property type="entry name" value="HATPase_c"/>
    <property type="match status" value="1"/>
</dbReference>
<reference evidence="7" key="1">
    <citation type="journal article" date="2014" name="Front. Microbiol.">
        <title>High frequency of phylogenetically diverse reductive dehalogenase-homologous genes in deep subseafloor sedimentary metagenomes.</title>
        <authorList>
            <person name="Kawai M."/>
            <person name="Futagami T."/>
            <person name="Toyoda A."/>
            <person name="Takaki Y."/>
            <person name="Nishi S."/>
            <person name="Hori S."/>
            <person name="Arai W."/>
            <person name="Tsubouchi T."/>
            <person name="Morono Y."/>
            <person name="Uchiyama I."/>
            <person name="Ito T."/>
            <person name="Fujiyama A."/>
            <person name="Inagaki F."/>
            <person name="Takami H."/>
        </authorList>
    </citation>
    <scope>NUCLEOTIDE SEQUENCE</scope>
    <source>
        <strain evidence="7">Expedition CK06-06</strain>
    </source>
</reference>
<dbReference type="GO" id="GO:0000160">
    <property type="term" value="P:phosphorelay signal transduction system"/>
    <property type="evidence" value="ECO:0007669"/>
    <property type="project" value="UniProtKB-KW"/>
</dbReference>
<feature type="non-terminal residue" evidence="7">
    <location>
        <position position="1"/>
    </location>
</feature>
<keyword evidence="2" id="KW-0547">Nucleotide-binding</keyword>
<organism evidence="7">
    <name type="scientific">marine sediment metagenome</name>
    <dbReference type="NCBI Taxonomy" id="412755"/>
    <lineage>
        <taxon>unclassified sequences</taxon>
        <taxon>metagenomes</taxon>
        <taxon>ecological metagenomes</taxon>
    </lineage>
</organism>
<sequence>INIKIKDNGKGIPLSIIDKIFNPFFTTKGVGKGTGLGLWVSYGIIESIRGKILVDSKVNYGSTFTIEIPIIR</sequence>
<evidence type="ECO:0000256" key="3">
    <source>
        <dbReference type="ARBA" id="ARBA00022777"/>
    </source>
</evidence>
<dbReference type="PRINTS" id="PR00344">
    <property type="entry name" value="BCTRLSENSOR"/>
</dbReference>